<dbReference type="InterPro" id="IPR009000">
    <property type="entry name" value="Transl_B-barrel_sf"/>
</dbReference>
<gene>
    <name evidence="10" type="primary">rimM</name>
    <name evidence="10" type="ORF">Esi_0017_0077</name>
</gene>
<evidence type="ECO:0000256" key="4">
    <source>
        <dbReference type="ARBA" id="ARBA00022552"/>
    </source>
</evidence>
<keyword evidence="8" id="KW-0732">Signal</keyword>
<evidence type="ECO:0000256" key="3">
    <source>
        <dbReference type="ARBA" id="ARBA00022517"/>
    </source>
</evidence>
<dbReference type="STRING" id="2880.D7FMK3"/>
<dbReference type="Gene3D" id="2.40.30.60">
    <property type="entry name" value="RimM"/>
    <property type="match status" value="1"/>
</dbReference>
<evidence type="ECO:0000256" key="5">
    <source>
        <dbReference type="ARBA" id="ARBA00023186"/>
    </source>
</evidence>
<keyword evidence="6" id="KW-0175">Coiled coil</keyword>
<keyword evidence="11" id="KW-1185">Reference proteome</keyword>
<evidence type="ECO:0000256" key="8">
    <source>
        <dbReference type="SAM" id="SignalP"/>
    </source>
</evidence>
<dbReference type="InterPro" id="IPR036976">
    <property type="entry name" value="RimM_N_sf"/>
</dbReference>
<evidence type="ECO:0000313" key="10">
    <source>
        <dbReference type="EMBL" id="CBJ25900.1"/>
    </source>
</evidence>
<proteinExistence type="inferred from homology"/>
<dbReference type="PANTHER" id="PTHR33692:SF1">
    <property type="entry name" value="RIBOSOME MATURATION FACTOR RIMM"/>
    <property type="match status" value="1"/>
</dbReference>
<sequence>MTVPAWQATTALLLFSLAAESSALVVHSLLSASPLVVKSETAVKVLMTAEALQPRQIRCLSARWPHRRRRAAPKTLLFMTDSGASNRDKDVDQQVKVSAPAFGQEDTQQRAKDNSNTAGIRLEDAFGAGKGKHAGKKRRRHANKYSSKSKAGEIDPWERQLRNSEAKMREAEAIERAEVEELEKRRIQRRIERGLVEYPDEEDIDPYDPSTFGYIEVGHIQGAHGIKGEVKVRSSTDFAINRLCTPGIKHIKAPNRRFPRDIELIGGRWQKEEIFLLQLEGVKTRDAAAALRGHKVYVLEDEEVDLEENEYMVRDLVGGRAYRQDDESVYIGEVVGVVLGNDISPTAGLASDLLELRLPLENPGDIPKECYIPFVPALVPVVRVEEGNCTILMDLPEGLLDLAVEVEEKVAIRGFLPPGSEE</sequence>
<organism evidence="10 11">
    <name type="scientific">Ectocarpus siliculosus</name>
    <name type="common">Brown alga</name>
    <name type="synonym">Conferva siliculosa</name>
    <dbReference type="NCBI Taxonomy" id="2880"/>
    <lineage>
        <taxon>Eukaryota</taxon>
        <taxon>Sar</taxon>
        <taxon>Stramenopiles</taxon>
        <taxon>Ochrophyta</taxon>
        <taxon>PX clade</taxon>
        <taxon>Phaeophyceae</taxon>
        <taxon>Ectocarpales</taxon>
        <taxon>Ectocarpaceae</taxon>
        <taxon>Ectocarpus</taxon>
    </lineage>
</organism>
<reference evidence="10 11" key="1">
    <citation type="journal article" date="2010" name="Nature">
        <title>The Ectocarpus genome and the independent evolution of multicellularity in brown algae.</title>
        <authorList>
            <person name="Cock J.M."/>
            <person name="Sterck L."/>
            <person name="Rouze P."/>
            <person name="Scornet D."/>
            <person name="Allen A.E."/>
            <person name="Amoutzias G."/>
            <person name="Anthouard V."/>
            <person name="Artiguenave F."/>
            <person name="Aury J.M."/>
            <person name="Badger J.H."/>
            <person name="Beszteri B."/>
            <person name="Billiau K."/>
            <person name="Bonnet E."/>
            <person name="Bothwell J.H."/>
            <person name="Bowler C."/>
            <person name="Boyen C."/>
            <person name="Brownlee C."/>
            <person name="Carrano C.J."/>
            <person name="Charrier B."/>
            <person name="Cho G.Y."/>
            <person name="Coelho S.M."/>
            <person name="Collen J."/>
            <person name="Corre E."/>
            <person name="Da Silva C."/>
            <person name="Delage L."/>
            <person name="Delaroque N."/>
            <person name="Dittami S.M."/>
            <person name="Doulbeau S."/>
            <person name="Elias M."/>
            <person name="Farnham G."/>
            <person name="Gachon C.M."/>
            <person name="Gschloessl B."/>
            <person name="Heesch S."/>
            <person name="Jabbari K."/>
            <person name="Jubin C."/>
            <person name="Kawai H."/>
            <person name="Kimura K."/>
            <person name="Kloareg B."/>
            <person name="Kupper F.C."/>
            <person name="Lang D."/>
            <person name="Le Bail A."/>
            <person name="Leblanc C."/>
            <person name="Lerouge P."/>
            <person name="Lohr M."/>
            <person name="Lopez P.J."/>
            <person name="Martens C."/>
            <person name="Maumus F."/>
            <person name="Michel G."/>
            <person name="Miranda-Saavedra D."/>
            <person name="Morales J."/>
            <person name="Moreau H."/>
            <person name="Motomura T."/>
            <person name="Nagasato C."/>
            <person name="Napoli C.A."/>
            <person name="Nelson D.R."/>
            <person name="Nyvall-Collen P."/>
            <person name="Peters A.F."/>
            <person name="Pommier C."/>
            <person name="Potin P."/>
            <person name="Poulain J."/>
            <person name="Quesneville H."/>
            <person name="Read B."/>
            <person name="Rensing S.A."/>
            <person name="Ritter A."/>
            <person name="Rousvoal S."/>
            <person name="Samanta M."/>
            <person name="Samson G."/>
            <person name="Schroeder D.C."/>
            <person name="Segurens B."/>
            <person name="Strittmatter M."/>
            <person name="Tonon T."/>
            <person name="Tregear J.W."/>
            <person name="Valentin K."/>
            <person name="von Dassow P."/>
            <person name="Yamagishi T."/>
            <person name="Van de Peer Y."/>
            <person name="Wincker P."/>
        </authorList>
    </citation>
    <scope>NUCLEOTIDE SEQUENCE [LARGE SCALE GENOMIC DNA]</scope>
    <source>
        <strain evidence="11">Ec32 / CCAP1310/4</strain>
    </source>
</reference>
<dbReference type="GO" id="GO:0006364">
    <property type="term" value="P:rRNA processing"/>
    <property type="evidence" value="ECO:0007669"/>
    <property type="project" value="UniProtKB-KW"/>
</dbReference>
<dbReference type="InParanoid" id="D7FMK3"/>
<dbReference type="InterPro" id="IPR002676">
    <property type="entry name" value="RimM_N"/>
</dbReference>
<keyword evidence="3" id="KW-0690">Ribosome biogenesis</keyword>
<evidence type="ECO:0000256" key="6">
    <source>
        <dbReference type="SAM" id="Coils"/>
    </source>
</evidence>
<name>D7FMK3_ECTSI</name>
<dbReference type="Gene3D" id="2.30.30.240">
    <property type="entry name" value="PRC-barrel domain"/>
    <property type="match status" value="1"/>
</dbReference>
<feature type="signal peptide" evidence="8">
    <location>
        <begin position="1"/>
        <end position="23"/>
    </location>
</feature>
<feature type="chain" id="PRO_5003095726" evidence="8">
    <location>
        <begin position="24"/>
        <end position="422"/>
    </location>
</feature>
<keyword evidence="2" id="KW-0963">Cytoplasm</keyword>
<keyword evidence="5" id="KW-0143">Chaperone</keyword>
<comment type="subcellular location">
    <subcellularLocation>
        <location evidence="1">Plastid</location>
        <location evidence="1">Chloroplast</location>
    </subcellularLocation>
</comment>
<evidence type="ECO:0000256" key="2">
    <source>
        <dbReference type="ARBA" id="ARBA00022490"/>
    </source>
</evidence>
<evidence type="ECO:0000313" key="11">
    <source>
        <dbReference type="Proteomes" id="UP000002630"/>
    </source>
</evidence>
<dbReference type="PANTHER" id="PTHR33692">
    <property type="entry name" value="RIBOSOME MATURATION FACTOR RIMM"/>
    <property type="match status" value="1"/>
</dbReference>
<dbReference type="AlphaFoldDB" id="D7FMK3"/>
<feature type="coiled-coil region" evidence="6">
    <location>
        <begin position="154"/>
        <end position="185"/>
    </location>
</feature>
<dbReference type="GO" id="GO:0043022">
    <property type="term" value="F:ribosome binding"/>
    <property type="evidence" value="ECO:0007669"/>
    <property type="project" value="InterPro"/>
</dbReference>
<dbReference type="EMBL" id="FN648214">
    <property type="protein sequence ID" value="CBJ25900.1"/>
    <property type="molecule type" value="Genomic_DNA"/>
</dbReference>
<dbReference type="InterPro" id="IPR011961">
    <property type="entry name" value="RimM"/>
</dbReference>
<dbReference type="Pfam" id="PF01782">
    <property type="entry name" value="RimM"/>
    <property type="match status" value="1"/>
</dbReference>
<dbReference type="GO" id="GO:0005840">
    <property type="term" value="C:ribosome"/>
    <property type="evidence" value="ECO:0007669"/>
    <property type="project" value="InterPro"/>
</dbReference>
<keyword evidence="4" id="KW-0698">rRNA processing</keyword>
<evidence type="ECO:0000259" key="9">
    <source>
        <dbReference type="Pfam" id="PF01782"/>
    </source>
</evidence>
<protein>
    <submittedName>
        <fullName evidence="10">Probable 16S rRNA-processing protein rimM</fullName>
    </submittedName>
</protein>
<dbReference type="NCBIfam" id="TIGR02273">
    <property type="entry name" value="16S_RimM"/>
    <property type="match status" value="1"/>
</dbReference>
<dbReference type="EMBL" id="FN649749">
    <property type="protein sequence ID" value="CBJ25900.1"/>
    <property type="molecule type" value="Genomic_DNA"/>
</dbReference>
<dbReference type="SUPFAM" id="SSF50447">
    <property type="entry name" value="Translation proteins"/>
    <property type="match status" value="1"/>
</dbReference>
<feature type="domain" description="RimM N-terminal" evidence="9">
    <location>
        <begin position="217"/>
        <end position="301"/>
    </location>
</feature>
<dbReference type="OrthoDB" id="532420at2759"/>
<feature type="region of interest" description="Disordered" evidence="7">
    <location>
        <begin position="128"/>
        <end position="153"/>
    </location>
</feature>
<evidence type="ECO:0000256" key="1">
    <source>
        <dbReference type="ARBA" id="ARBA00004229"/>
    </source>
</evidence>
<dbReference type="eggNOG" id="KOG2388">
    <property type="taxonomic scope" value="Eukaryota"/>
</dbReference>
<dbReference type="HAMAP" id="MF_00014">
    <property type="entry name" value="Ribosome_mat_RimM"/>
    <property type="match status" value="1"/>
</dbReference>
<dbReference type="Proteomes" id="UP000002630">
    <property type="component" value="Linkage Group LG24"/>
</dbReference>
<feature type="compositionally biased region" description="Basic residues" evidence="7">
    <location>
        <begin position="130"/>
        <end position="143"/>
    </location>
</feature>
<evidence type="ECO:0000256" key="7">
    <source>
        <dbReference type="SAM" id="MobiDB-lite"/>
    </source>
</evidence>
<dbReference type="GO" id="GO:0009507">
    <property type="term" value="C:chloroplast"/>
    <property type="evidence" value="ECO:0007669"/>
    <property type="project" value="UniProtKB-SubCell"/>
</dbReference>
<accession>D7FMK3</accession>